<dbReference type="EMBL" id="VCLA01000125">
    <property type="protein sequence ID" value="MQT01471.1"/>
    <property type="molecule type" value="Genomic_DNA"/>
</dbReference>
<evidence type="ECO:0000313" key="2">
    <source>
        <dbReference type="EMBL" id="MQT01471.1"/>
    </source>
</evidence>
<dbReference type="GO" id="GO:0051301">
    <property type="term" value="P:cell division"/>
    <property type="evidence" value="ECO:0007669"/>
    <property type="project" value="UniProtKB-KW"/>
</dbReference>
<evidence type="ECO:0000256" key="1">
    <source>
        <dbReference type="SAM" id="MobiDB-lite"/>
    </source>
</evidence>
<feature type="compositionally biased region" description="Pro residues" evidence="1">
    <location>
        <begin position="27"/>
        <end position="44"/>
    </location>
</feature>
<feature type="non-terminal residue" evidence="2">
    <location>
        <position position="58"/>
    </location>
</feature>
<keyword evidence="2" id="KW-0131">Cell cycle</keyword>
<evidence type="ECO:0000313" key="3">
    <source>
        <dbReference type="Proteomes" id="UP000419138"/>
    </source>
</evidence>
<keyword evidence="3" id="KW-1185">Reference proteome</keyword>
<comment type="caution">
    <text evidence="2">The sequence shown here is derived from an EMBL/GenBank/DDBJ whole genome shotgun (WGS) entry which is preliminary data.</text>
</comment>
<sequence length="58" mass="5398">MTGGALGVVRPPARASWHRGARGAPGAVPPPVPAPAVPAPPVPAPAGGALRPGPGSAP</sequence>
<keyword evidence="2" id="KW-0132">Cell division</keyword>
<protein>
    <submittedName>
        <fullName evidence="2">Cell division protein FtsL</fullName>
    </submittedName>
</protein>
<dbReference type="AlphaFoldDB" id="A0A646KHC4"/>
<proteinExistence type="predicted"/>
<dbReference type="Proteomes" id="UP000419138">
    <property type="component" value="Unassembled WGS sequence"/>
</dbReference>
<feature type="compositionally biased region" description="Low complexity" evidence="1">
    <location>
        <begin position="45"/>
        <end position="58"/>
    </location>
</feature>
<feature type="region of interest" description="Disordered" evidence="1">
    <location>
        <begin position="1"/>
        <end position="58"/>
    </location>
</feature>
<accession>A0A646KHC4</accession>
<gene>
    <name evidence="2" type="ORF">FF041_15020</name>
</gene>
<name>A0A646KHC4_STRJU</name>
<organism evidence="2 3">
    <name type="scientific">Streptomyces jumonjinensis</name>
    <dbReference type="NCBI Taxonomy" id="1945"/>
    <lineage>
        <taxon>Bacteria</taxon>
        <taxon>Bacillati</taxon>
        <taxon>Actinomycetota</taxon>
        <taxon>Actinomycetes</taxon>
        <taxon>Kitasatosporales</taxon>
        <taxon>Streptomycetaceae</taxon>
        <taxon>Streptomyces</taxon>
    </lineage>
</organism>
<reference evidence="2 3" key="1">
    <citation type="submission" date="2019-05" db="EMBL/GenBank/DDBJ databases">
        <title>Comparative genomics and metabolomics analyses of clavulanic acid producing Streptomyces species provides insight into specialized metabolism and evolution of beta-lactam biosynthetic gene clusters.</title>
        <authorList>
            <person name="Moore M.A."/>
            <person name="Cruz-Morales P."/>
            <person name="Barona Gomez F."/>
            <person name="Kapil T."/>
        </authorList>
    </citation>
    <scope>NUCLEOTIDE SEQUENCE [LARGE SCALE GENOMIC DNA]</scope>
    <source>
        <strain evidence="2 3">NRRL 5741</strain>
    </source>
</reference>